<dbReference type="EMBL" id="KN880799">
    <property type="protein sequence ID" value="KIY62297.1"/>
    <property type="molecule type" value="Genomic_DNA"/>
</dbReference>
<dbReference type="Proteomes" id="UP000054007">
    <property type="component" value="Unassembled WGS sequence"/>
</dbReference>
<name>A0A0D7AVS2_9AGAR</name>
<proteinExistence type="predicted"/>
<dbReference type="OrthoDB" id="2100901at2759"/>
<dbReference type="Gene3D" id="3.30.160.60">
    <property type="entry name" value="Classic Zinc Finger"/>
    <property type="match status" value="1"/>
</dbReference>
<protein>
    <recommendedName>
        <fullName evidence="2">C2H2-type domain-containing protein</fullName>
    </recommendedName>
</protein>
<keyword evidence="1" id="KW-0862">Zinc</keyword>
<feature type="domain" description="C2H2-type" evidence="2">
    <location>
        <begin position="9"/>
        <end position="38"/>
    </location>
</feature>
<dbReference type="InterPro" id="IPR013087">
    <property type="entry name" value="Znf_C2H2_type"/>
</dbReference>
<evidence type="ECO:0000313" key="4">
    <source>
        <dbReference type="Proteomes" id="UP000054007"/>
    </source>
</evidence>
<evidence type="ECO:0000313" key="3">
    <source>
        <dbReference type="EMBL" id="KIY62297.1"/>
    </source>
</evidence>
<evidence type="ECO:0000256" key="1">
    <source>
        <dbReference type="PROSITE-ProRule" id="PRU00042"/>
    </source>
</evidence>
<reference evidence="3 4" key="1">
    <citation type="journal article" date="2015" name="Fungal Genet. Biol.">
        <title>Evolution of novel wood decay mechanisms in Agaricales revealed by the genome sequences of Fistulina hepatica and Cylindrobasidium torrendii.</title>
        <authorList>
            <person name="Floudas D."/>
            <person name="Held B.W."/>
            <person name="Riley R."/>
            <person name="Nagy L.G."/>
            <person name="Koehler G."/>
            <person name="Ransdell A.S."/>
            <person name="Younus H."/>
            <person name="Chow J."/>
            <person name="Chiniquy J."/>
            <person name="Lipzen A."/>
            <person name="Tritt A."/>
            <person name="Sun H."/>
            <person name="Haridas S."/>
            <person name="LaButti K."/>
            <person name="Ohm R.A."/>
            <person name="Kues U."/>
            <person name="Blanchette R.A."/>
            <person name="Grigoriev I.V."/>
            <person name="Minto R.E."/>
            <person name="Hibbett D.S."/>
        </authorList>
    </citation>
    <scope>NUCLEOTIDE SEQUENCE [LARGE SCALE GENOMIC DNA]</scope>
    <source>
        <strain evidence="3 4">FP15055 ss-10</strain>
    </source>
</reference>
<feature type="non-terminal residue" evidence="3">
    <location>
        <position position="1"/>
    </location>
</feature>
<keyword evidence="1" id="KW-0479">Metal-binding</keyword>
<dbReference type="PROSITE" id="PS50157">
    <property type="entry name" value="ZINC_FINGER_C2H2_2"/>
    <property type="match status" value="1"/>
</dbReference>
<accession>A0A0D7AVS2</accession>
<gene>
    <name evidence="3" type="ORF">CYLTODRAFT_361696</name>
</gene>
<dbReference type="AlphaFoldDB" id="A0A0D7AVS2"/>
<keyword evidence="4" id="KW-1185">Reference proteome</keyword>
<dbReference type="PROSITE" id="PS00028">
    <property type="entry name" value="ZINC_FINGER_C2H2_1"/>
    <property type="match status" value="1"/>
</dbReference>
<dbReference type="InterPro" id="IPR036236">
    <property type="entry name" value="Znf_C2H2_sf"/>
</dbReference>
<evidence type="ECO:0000259" key="2">
    <source>
        <dbReference type="PROSITE" id="PS50157"/>
    </source>
</evidence>
<dbReference type="GO" id="GO:0008270">
    <property type="term" value="F:zinc ion binding"/>
    <property type="evidence" value="ECO:0007669"/>
    <property type="project" value="UniProtKB-KW"/>
</dbReference>
<dbReference type="SUPFAM" id="SSF57667">
    <property type="entry name" value="beta-beta-alpha zinc fingers"/>
    <property type="match status" value="1"/>
</dbReference>
<organism evidence="3 4">
    <name type="scientific">Cylindrobasidium torrendii FP15055 ss-10</name>
    <dbReference type="NCBI Taxonomy" id="1314674"/>
    <lineage>
        <taxon>Eukaryota</taxon>
        <taxon>Fungi</taxon>
        <taxon>Dikarya</taxon>
        <taxon>Basidiomycota</taxon>
        <taxon>Agaricomycotina</taxon>
        <taxon>Agaricomycetes</taxon>
        <taxon>Agaricomycetidae</taxon>
        <taxon>Agaricales</taxon>
        <taxon>Marasmiineae</taxon>
        <taxon>Physalacriaceae</taxon>
        <taxon>Cylindrobasidium</taxon>
    </lineage>
</organism>
<sequence length="84" mass="9668">RIHREGRKFLCPWEGCGIRMTQRGNLETHAKRHTGPTPHLCTSNLKGCRAAFATLEEAEAHRKEVHPIMEHVEDNQCVFDCMRS</sequence>
<keyword evidence="1" id="KW-0863">Zinc-finger</keyword>